<dbReference type="GO" id="GO:0022857">
    <property type="term" value="F:transmembrane transporter activity"/>
    <property type="evidence" value="ECO:0007669"/>
    <property type="project" value="TreeGrafter"/>
</dbReference>
<organism evidence="5 6">
    <name type="scientific">Candidatus Nitrobium versatile</name>
    <dbReference type="NCBI Taxonomy" id="2884831"/>
    <lineage>
        <taxon>Bacteria</taxon>
        <taxon>Pseudomonadati</taxon>
        <taxon>Nitrospirota</taxon>
        <taxon>Nitrospiria</taxon>
        <taxon>Nitrospirales</taxon>
        <taxon>Nitrospiraceae</taxon>
        <taxon>Candidatus Nitrobium</taxon>
    </lineage>
</organism>
<evidence type="ECO:0000256" key="1">
    <source>
        <dbReference type="ARBA" id="ARBA00022448"/>
    </source>
</evidence>
<dbReference type="InterPro" id="IPR017871">
    <property type="entry name" value="ABC_transporter-like_CS"/>
</dbReference>
<dbReference type="Proteomes" id="UP000705867">
    <property type="component" value="Unassembled WGS sequence"/>
</dbReference>
<dbReference type="AlphaFoldDB" id="A0A953LWC3"/>
<dbReference type="PROSITE" id="PS00211">
    <property type="entry name" value="ABC_TRANSPORTER_1"/>
    <property type="match status" value="1"/>
</dbReference>
<protein>
    <submittedName>
        <fullName evidence="5">ABC transporter ATP-binding protein</fullName>
    </submittedName>
</protein>
<dbReference type="SUPFAM" id="SSF52540">
    <property type="entry name" value="P-loop containing nucleoside triphosphate hydrolases"/>
    <property type="match status" value="1"/>
</dbReference>
<accession>A0A953LWC3</accession>
<sequence>MPQLVLEGVMKTFIVDNERIDAVNNVSLEVGRGDLLSIIGHSGSGKTTLLSIIGGIVRPTSGRVLFEDRDIYSLASDGLSGYRCEKVGFMFQFASLLPMLTAKENLLLPVIFREGRRSAGEQEERKAAELLRLVGLGDKMNAYPSQLSGGQQRRVAIARAFMNDPELILADEPTGDLDEETEADMMRFFRTMNEERGITFIIVTHTTELARQTKRQMRMSNGVIEDIADSGTPLS</sequence>
<keyword evidence="1" id="KW-0813">Transport</keyword>
<dbReference type="InterPro" id="IPR015854">
    <property type="entry name" value="ABC_transpr_LolD-like"/>
</dbReference>
<dbReference type="InterPro" id="IPR017911">
    <property type="entry name" value="MacB-like_ATP-bd"/>
</dbReference>
<dbReference type="PANTHER" id="PTHR24220:SF86">
    <property type="entry name" value="ABC TRANSPORTER ABCH.1"/>
    <property type="match status" value="1"/>
</dbReference>
<evidence type="ECO:0000256" key="2">
    <source>
        <dbReference type="ARBA" id="ARBA00022741"/>
    </source>
</evidence>
<dbReference type="EMBL" id="JAIOIV010000045">
    <property type="protein sequence ID" value="MBZ0155791.1"/>
    <property type="molecule type" value="Genomic_DNA"/>
</dbReference>
<evidence type="ECO:0000313" key="6">
    <source>
        <dbReference type="Proteomes" id="UP000705867"/>
    </source>
</evidence>
<name>A0A953LWC3_9BACT</name>
<dbReference type="PANTHER" id="PTHR24220">
    <property type="entry name" value="IMPORT ATP-BINDING PROTEIN"/>
    <property type="match status" value="1"/>
</dbReference>
<dbReference type="PROSITE" id="PS50893">
    <property type="entry name" value="ABC_TRANSPORTER_2"/>
    <property type="match status" value="1"/>
</dbReference>
<dbReference type="Pfam" id="PF00005">
    <property type="entry name" value="ABC_tran"/>
    <property type="match status" value="1"/>
</dbReference>
<dbReference type="CDD" id="cd03255">
    <property type="entry name" value="ABC_MJ0796_LolCDE_FtsE"/>
    <property type="match status" value="1"/>
</dbReference>
<dbReference type="InterPro" id="IPR003439">
    <property type="entry name" value="ABC_transporter-like_ATP-bd"/>
</dbReference>
<keyword evidence="2" id="KW-0547">Nucleotide-binding</keyword>
<dbReference type="SMART" id="SM00382">
    <property type="entry name" value="AAA"/>
    <property type="match status" value="1"/>
</dbReference>
<dbReference type="InterPro" id="IPR003593">
    <property type="entry name" value="AAA+_ATPase"/>
</dbReference>
<evidence type="ECO:0000256" key="3">
    <source>
        <dbReference type="ARBA" id="ARBA00022840"/>
    </source>
</evidence>
<comment type="caution">
    <text evidence="5">The sequence shown here is derived from an EMBL/GenBank/DDBJ whole genome shotgun (WGS) entry which is preliminary data.</text>
</comment>
<feature type="domain" description="ABC transporter" evidence="4">
    <location>
        <begin position="4"/>
        <end position="234"/>
    </location>
</feature>
<dbReference type="Gene3D" id="3.40.50.300">
    <property type="entry name" value="P-loop containing nucleotide triphosphate hydrolases"/>
    <property type="match status" value="1"/>
</dbReference>
<dbReference type="GO" id="GO:0005524">
    <property type="term" value="F:ATP binding"/>
    <property type="evidence" value="ECO:0007669"/>
    <property type="project" value="UniProtKB-KW"/>
</dbReference>
<dbReference type="GO" id="GO:0016887">
    <property type="term" value="F:ATP hydrolysis activity"/>
    <property type="evidence" value="ECO:0007669"/>
    <property type="project" value="InterPro"/>
</dbReference>
<dbReference type="InterPro" id="IPR027417">
    <property type="entry name" value="P-loop_NTPase"/>
</dbReference>
<evidence type="ECO:0000259" key="4">
    <source>
        <dbReference type="PROSITE" id="PS50893"/>
    </source>
</evidence>
<keyword evidence="3 5" id="KW-0067">ATP-binding</keyword>
<gene>
    <name evidence="5" type="ORF">K8I29_06180</name>
</gene>
<proteinExistence type="predicted"/>
<reference evidence="5" key="1">
    <citation type="journal article" date="2021" name="bioRxiv">
        <title>Unraveling nitrogen, sulfur and carbon metabolic pathways and microbial community transcriptional responses to substrate deprivation and toxicity stresses in a bioreactor mimicking anoxic brackish coastal sediment conditions.</title>
        <authorList>
            <person name="Martins P.D."/>
            <person name="Echeveste M.J."/>
            <person name="Arshad A."/>
            <person name="Kurth J."/>
            <person name="Ouboter H."/>
            <person name="Jetten M.S.M."/>
            <person name="Welte C.U."/>
        </authorList>
    </citation>
    <scope>NUCLEOTIDE SEQUENCE</scope>
    <source>
        <strain evidence="5">MAG_39</strain>
    </source>
</reference>
<dbReference type="GO" id="GO:0005886">
    <property type="term" value="C:plasma membrane"/>
    <property type="evidence" value="ECO:0007669"/>
    <property type="project" value="TreeGrafter"/>
</dbReference>
<evidence type="ECO:0000313" key="5">
    <source>
        <dbReference type="EMBL" id="MBZ0155791.1"/>
    </source>
</evidence>
<reference evidence="5" key="2">
    <citation type="submission" date="2021-08" db="EMBL/GenBank/DDBJ databases">
        <authorList>
            <person name="Dalcin Martins P."/>
        </authorList>
    </citation>
    <scope>NUCLEOTIDE SEQUENCE</scope>
    <source>
        <strain evidence="5">MAG_39</strain>
    </source>
</reference>